<proteinExistence type="predicted"/>
<keyword evidence="2" id="KW-1185">Reference proteome</keyword>
<dbReference type="InterPro" id="IPR032072">
    <property type="entry name" value="DUF4807"/>
</dbReference>
<dbReference type="PANTHER" id="PTHR36693:SF1">
    <property type="entry name" value="GH02722P"/>
    <property type="match status" value="1"/>
</dbReference>
<gene>
    <name evidence="1" type="ORF">GMARGA_LOCUS8210</name>
</gene>
<name>A0ABN7UPM5_GIGMA</name>
<dbReference type="PANTHER" id="PTHR36693">
    <property type="entry name" value="GH02722P"/>
    <property type="match status" value="1"/>
</dbReference>
<protein>
    <submittedName>
        <fullName evidence="1">25467_t:CDS:1</fullName>
    </submittedName>
</protein>
<dbReference type="Proteomes" id="UP000789901">
    <property type="component" value="Unassembled WGS sequence"/>
</dbReference>
<dbReference type="EMBL" id="CAJVQB010004160">
    <property type="protein sequence ID" value="CAG8628520.1"/>
    <property type="molecule type" value="Genomic_DNA"/>
</dbReference>
<reference evidence="1 2" key="1">
    <citation type="submission" date="2021-06" db="EMBL/GenBank/DDBJ databases">
        <authorList>
            <person name="Kallberg Y."/>
            <person name="Tangrot J."/>
            <person name="Rosling A."/>
        </authorList>
    </citation>
    <scope>NUCLEOTIDE SEQUENCE [LARGE SCALE GENOMIC DNA]</scope>
    <source>
        <strain evidence="1 2">120-4 pot B 10/14</strain>
    </source>
</reference>
<comment type="caution">
    <text evidence="1">The sequence shown here is derived from an EMBL/GenBank/DDBJ whole genome shotgun (WGS) entry which is preliminary data.</text>
</comment>
<organism evidence="1 2">
    <name type="scientific">Gigaspora margarita</name>
    <dbReference type="NCBI Taxonomy" id="4874"/>
    <lineage>
        <taxon>Eukaryota</taxon>
        <taxon>Fungi</taxon>
        <taxon>Fungi incertae sedis</taxon>
        <taxon>Mucoromycota</taxon>
        <taxon>Glomeromycotina</taxon>
        <taxon>Glomeromycetes</taxon>
        <taxon>Diversisporales</taxon>
        <taxon>Gigasporaceae</taxon>
        <taxon>Gigaspora</taxon>
    </lineage>
</organism>
<dbReference type="Pfam" id="PF16065">
    <property type="entry name" value="DUF4807"/>
    <property type="match status" value="1"/>
</dbReference>
<evidence type="ECO:0000313" key="2">
    <source>
        <dbReference type="Proteomes" id="UP000789901"/>
    </source>
</evidence>
<evidence type="ECO:0000313" key="1">
    <source>
        <dbReference type="EMBL" id="CAG8628520.1"/>
    </source>
</evidence>
<sequence length="131" mass="15133">MSNFITNHKDLFNCKFLIESTENWPWINASVVLGGAYSALGRQNKEYAIRAKKFARNQIKLAKKLQDPELECKCWIYYSEGLIQLEKFKKAKIIIDQQKTFVTNVLRGDPLIMSMCENAKMKLNAAIINKN</sequence>
<accession>A0ABN7UPM5</accession>